<accession>A0A2N5ZEM2</accession>
<evidence type="ECO:0000313" key="3">
    <source>
        <dbReference type="EMBL" id="PLX17116.1"/>
    </source>
</evidence>
<evidence type="ECO:0000256" key="1">
    <source>
        <dbReference type="SAM" id="MobiDB-lite"/>
    </source>
</evidence>
<evidence type="ECO:0000256" key="2">
    <source>
        <dbReference type="SAM" id="Phobius"/>
    </source>
</evidence>
<keyword evidence="2" id="KW-0812">Transmembrane</keyword>
<evidence type="ECO:0000313" key="4">
    <source>
        <dbReference type="Proteomes" id="UP000234857"/>
    </source>
</evidence>
<name>A0A2N5ZEM2_MUIH1</name>
<dbReference type="EMBL" id="PKTG01000095">
    <property type="protein sequence ID" value="PLX17116.1"/>
    <property type="molecule type" value="Genomic_DNA"/>
</dbReference>
<feature type="transmembrane region" description="Helical" evidence="2">
    <location>
        <begin position="12"/>
        <end position="31"/>
    </location>
</feature>
<keyword evidence="2" id="KW-1133">Transmembrane helix</keyword>
<keyword evidence="2" id="KW-0472">Membrane</keyword>
<gene>
    <name evidence="3" type="ORF">C0601_08305</name>
</gene>
<proteinExistence type="predicted"/>
<dbReference type="Proteomes" id="UP000234857">
    <property type="component" value="Unassembled WGS sequence"/>
</dbReference>
<organism evidence="3 4">
    <name type="scientific">Muiribacterium halophilum</name>
    <dbReference type="NCBI Taxonomy" id="2053465"/>
    <lineage>
        <taxon>Bacteria</taxon>
        <taxon>Candidatus Muiribacteriota</taxon>
        <taxon>Candidatus Muiribacteriia</taxon>
        <taxon>Candidatus Muiribacteriales</taxon>
        <taxon>Candidatus Muiribacteriaceae</taxon>
        <taxon>Candidatus Muiribacterium</taxon>
    </lineage>
</organism>
<dbReference type="AlphaFoldDB" id="A0A2N5ZEM2"/>
<protein>
    <submittedName>
        <fullName evidence="3">Uncharacterized protein</fullName>
    </submittedName>
</protein>
<feature type="region of interest" description="Disordered" evidence="1">
    <location>
        <begin position="83"/>
        <end position="103"/>
    </location>
</feature>
<reference evidence="3 4" key="1">
    <citation type="submission" date="2017-11" db="EMBL/GenBank/DDBJ databases">
        <title>Genome-resolved metagenomics identifies genetic mobility, metabolic interactions, and unexpected diversity in perchlorate-reducing communities.</title>
        <authorList>
            <person name="Barnum T.P."/>
            <person name="Figueroa I.A."/>
            <person name="Carlstrom C.I."/>
            <person name="Lucas L.N."/>
            <person name="Engelbrektson A.L."/>
            <person name="Coates J.D."/>
        </authorList>
    </citation>
    <scope>NUCLEOTIDE SEQUENCE [LARGE SCALE GENOMIC DNA]</scope>
    <source>
        <strain evidence="3">BM706</strain>
    </source>
</reference>
<comment type="caution">
    <text evidence="3">The sequence shown here is derived from an EMBL/GenBank/DDBJ whole genome shotgun (WGS) entry which is preliminary data.</text>
</comment>
<sequence length="232" mass="26713">MSKKQKKIKNFILKYRFIIISFIIIAILIYLNNSVWRPMISKEKLQIKEQQKNSDLIRQREESKLKLTSSGAYFLPSGDKSINKGINKGKKKGTTTKNSNNKVSTPVKQASIEIAKKIEYMHKRIIKVEKDTEEVDYNHKANSPFAPINEKSGINNISKARYIPKYNLTKLEYKGFYSKSGKKTAIVRYDGQMNYVSLGDQIENTVLIVNSIERAYIELKDNKTGDIHSIEK</sequence>